<comment type="caution">
    <text evidence="4">The sequence shown here is derived from an EMBL/GenBank/DDBJ whole genome shotgun (WGS) entry which is preliminary data.</text>
</comment>
<dbReference type="Pfam" id="PF20177">
    <property type="entry name" value="DUF6542"/>
    <property type="match status" value="1"/>
</dbReference>
<feature type="domain" description="DUF6542" evidence="3">
    <location>
        <begin position="18"/>
        <end position="133"/>
    </location>
</feature>
<dbReference type="Proteomes" id="UP000572680">
    <property type="component" value="Unassembled WGS sequence"/>
</dbReference>
<dbReference type="InterPro" id="IPR046672">
    <property type="entry name" value="DUF6542"/>
</dbReference>
<gene>
    <name evidence="4" type="ORF">HNR61_000108</name>
</gene>
<accession>A0A7W3LI20</accession>
<feature type="compositionally biased region" description="Basic and acidic residues" evidence="1">
    <location>
        <begin position="155"/>
        <end position="164"/>
    </location>
</feature>
<keyword evidence="5" id="KW-1185">Reference proteome</keyword>
<reference evidence="4 5" key="1">
    <citation type="submission" date="2020-08" db="EMBL/GenBank/DDBJ databases">
        <title>Genomic Encyclopedia of Type Strains, Phase IV (KMG-IV): sequencing the most valuable type-strain genomes for metagenomic binning, comparative biology and taxonomic classification.</title>
        <authorList>
            <person name="Goeker M."/>
        </authorList>
    </citation>
    <scope>NUCLEOTIDE SEQUENCE [LARGE SCALE GENOMIC DNA]</scope>
    <source>
        <strain evidence="4 5">DSM 44197</strain>
    </source>
</reference>
<evidence type="ECO:0000313" key="4">
    <source>
        <dbReference type="EMBL" id="MBA8948510.1"/>
    </source>
</evidence>
<keyword evidence="2" id="KW-0812">Transmembrane</keyword>
<feature type="transmembrane region" description="Helical" evidence="2">
    <location>
        <begin position="111"/>
        <end position="132"/>
    </location>
</feature>
<dbReference type="EMBL" id="JACJIA010000001">
    <property type="protein sequence ID" value="MBA8948510.1"/>
    <property type="molecule type" value="Genomic_DNA"/>
</dbReference>
<keyword evidence="2" id="KW-0472">Membrane</keyword>
<dbReference type="AlphaFoldDB" id="A0A7W3LI20"/>
<feature type="transmembrane region" description="Helical" evidence="2">
    <location>
        <begin position="43"/>
        <end position="61"/>
    </location>
</feature>
<keyword evidence="2" id="KW-1133">Transmembrane helix</keyword>
<feature type="transmembrane region" description="Helical" evidence="2">
    <location>
        <begin position="12"/>
        <end position="37"/>
    </location>
</feature>
<evidence type="ECO:0000256" key="2">
    <source>
        <dbReference type="SAM" id="Phobius"/>
    </source>
</evidence>
<evidence type="ECO:0000256" key="1">
    <source>
        <dbReference type="SAM" id="MobiDB-lite"/>
    </source>
</evidence>
<proteinExistence type="predicted"/>
<name>A0A7W3LI20_ACTNM</name>
<organism evidence="4 5">
    <name type="scientific">Actinomadura namibiensis</name>
    <dbReference type="NCBI Taxonomy" id="182080"/>
    <lineage>
        <taxon>Bacteria</taxon>
        <taxon>Bacillati</taxon>
        <taxon>Actinomycetota</taxon>
        <taxon>Actinomycetes</taxon>
        <taxon>Streptosporangiales</taxon>
        <taxon>Thermomonosporaceae</taxon>
        <taxon>Actinomadura</taxon>
    </lineage>
</organism>
<sequence>MRRQRGAAAPRTGGAVTLTGRGGIVVMFALTLLGALLARWTDLPLLAGSGFVAGCAAAALLTRPVDLLTLAVSPPLVFLLATLAAVVLTSLGDGNLLTGSLVGLLTALSTTAPWLFAGTVLVLAVTAPRGMLAQVRELREKLAGMRLFMEEENEDPVRWDDTPRRATSRSRRRRRERPNHADVD</sequence>
<dbReference type="RefSeq" id="WP_182841134.1">
    <property type="nucleotide sequence ID" value="NZ_BAAALP010000074.1"/>
</dbReference>
<evidence type="ECO:0000313" key="5">
    <source>
        <dbReference type="Proteomes" id="UP000572680"/>
    </source>
</evidence>
<feature type="compositionally biased region" description="Basic residues" evidence="1">
    <location>
        <begin position="166"/>
        <end position="177"/>
    </location>
</feature>
<feature type="region of interest" description="Disordered" evidence="1">
    <location>
        <begin position="153"/>
        <end position="184"/>
    </location>
</feature>
<evidence type="ECO:0000259" key="3">
    <source>
        <dbReference type="Pfam" id="PF20177"/>
    </source>
</evidence>
<protein>
    <recommendedName>
        <fullName evidence="3">DUF6542 domain-containing protein</fullName>
    </recommendedName>
</protein>
<feature type="transmembrane region" description="Helical" evidence="2">
    <location>
        <begin position="68"/>
        <end position="91"/>
    </location>
</feature>